<evidence type="ECO:0000256" key="1">
    <source>
        <dbReference type="ARBA" id="ARBA00008601"/>
    </source>
</evidence>
<proteinExistence type="inferred from homology"/>
<evidence type="ECO:0000313" key="5">
    <source>
        <dbReference type="WBParaSite" id="TREG1_30400.1"/>
    </source>
</evidence>
<keyword evidence="3" id="KW-0904">Protein phosphatase</keyword>
<dbReference type="PROSITE" id="PS50056">
    <property type="entry name" value="TYR_PHOSPHATASE_2"/>
    <property type="match status" value="1"/>
</dbReference>
<dbReference type="SUPFAM" id="SSF52799">
    <property type="entry name" value="(Phosphotyrosine protein) phosphatases II"/>
    <property type="match status" value="1"/>
</dbReference>
<keyword evidence="4" id="KW-1185">Reference proteome</keyword>
<dbReference type="OrthoDB" id="285418at2759"/>
<dbReference type="AlphaFoldDB" id="A0A183W7F3"/>
<dbReference type="PROSITE" id="PS00383">
    <property type="entry name" value="TYR_PHOSPHATASE_1"/>
    <property type="match status" value="1"/>
</dbReference>
<dbReference type="InterPro" id="IPR029021">
    <property type="entry name" value="Prot-tyrosine_phosphatase-like"/>
</dbReference>
<dbReference type="SMART" id="SM00195">
    <property type="entry name" value="DSPc"/>
    <property type="match status" value="1"/>
</dbReference>
<dbReference type="CDD" id="cd14514">
    <property type="entry name" value="DUSP14-like"/>
    <property type="match status" value="1"/>
</dbReference>
<protein>
    <submittedName>
        <fullName evidence="5">Dual specificity protein phosphatase 14</fullName>
    </submittedName>
</protein>
<accession>A0A183W7F3</accession>
<dbReference type="InterPro" id="IPR000387">
    <property type="entry name" value="Tyr_Pase_dom"/>
</dbReference>
<evidence type="ECO:0000256" key="3">
    <source>
        <dbReference type="ARBA" id="ARBA00022912"/>
    </source>
</evidence>
<dbReference type="GO" id="GO:0005737">
    <property type="term" value="C:cytoplasm"/>
    <property type="evidence" value="ECO:0007669"/>
    <property type="project" value="TreeGrafter"/>
</dbReference>
<dbReference type="Gene3D" id="3.90.190.10">
    <property type="entry name" value="Protein tyrosine phosphatase superfamily"/>
    <property type="match status" value="1"/>
</dbReference>
<dbReference type="InterPro" id="IPR016130">
    <property type="entry name" value="Tyr_Pase_AS"/>
</dbReference>
<organism evidence="4 5">
    <name type="scientific">Trichobilharzia regenti</name>
    <name type="common">Nasal bird schistosome</name>
    <dbReference type="NCBI Taxonomy" id="157069"/>
    <lineage>
        <taxon>Eukaryota</taxon>
        <taxon>Metazoa</taxon>
        <taxon>Spiralia</taxon>
        <taxon>Lophotrochozoa</taxon>
        <taxon>Platyhelminthes</taxon>
        <taxon>Trematoda</taxon>
        <taxon>Digenea</taxon>
        <taxon>Strigeidida</taxon>
        <taxon>Schistosomatoidea</taxon>
        <taxon>Schistosomatidae</taxon>
        <taxon>Trichobilharzia</taxon>
    </lineage>
</organism>
<name>A0A183W7F3_TRIRE</name>
<dbReference type="Proteomes" id="UP000050795">
    <property type="component" value="Unassembled WGS sequence"/>
</dbReference>
<dbReference type="InterPro" id="IPR020422">
    <property type="entry name" value="TYR_PHOSPHATASE_DUAL_dom"/>
</dbReference>
<reference evidence="5" key="2">
    <citation type="submission" date="2023-11" db="UniProtKB">
        <authorList>
            <consortium name="WormBaseParasite"/>
        </authorList>
    </citation>
    <scope>IDENTIFICATION</scope>
</reference>
<dbReference type="PROSITE" id="PS50054">
    <property type="entry name" value="TYR_PHOSPHATASE_DUAL"/>
    <property type="match status" value="1"/>
</dbReference>
<dbReference type="Pfam" id="PF00782">
    <property type="entry name" value="DSPc"/>
    <property type="match status" value="1"/>
</dbReference>
<dbReference type="PANTHER" id="PTHR45961:SF6">
    <property type="entry name" value="IP21249P"/>
    <property type="match status" value="1"/>
</dbReference>
<reference evidence="4" key="1">
    <citation type="submission" date="2022-06" db="EMBL/GenBank/DDBJ databases">
        <authorList>
            <person name="Berger JAMES D."/>
            <person name="Berger JAMES D."/>
        </authorList>
    </citation>
    <scope>NUCLEOTIDE SEQUENCE [LARGE SCALE GENOMIC DNA]</scope>
</reference>
<evidence type="ECO:0000313" key="4">
    <source>
        <dbReference type="Proteomes" id="UP000050795"/>
    </source>
</evidence>
<dbReference type="InterPro" id="IPR000340">
    <property type="entry name" value="Dual-sp_phosphatase_cat-dom"/>
</dbReference>
<dbReference type="InterPro" id="IPR052103">
    <property type="entry name" value="Dual_spec_Phospatases"/>
</dbReference>
<sequence length="484" mass="53558">MSRYSTTYTSSYRPFDEDRRINLINKCIAPPPPSATTLSLNSHQSVNSTGLPHGSQAWACDPNHYPTTSTNYTHASTHFPSNNNRLLNNSTTNKTANSLGGLRRFMWDDFETPISDKQRSKLMELYTSDLPVSSLSLKTNGIAKDDNTNTLGKRNFSSTYTTVVSDKLNPCSVIAAAAAYENNCDKQNTSTATTSTSQLTQGNSSYCTSRSRTLSTVSPLFNPPDKSQKNCDILAKSGTNSTGGNRNITVSPVLPYSSPCQIDFTQMFSQIARINNHLFLSSLNAITPERLRQHGITLLVSAMIDSPPSHIRNAVINTIHVPVEDVETANLRVHFDRVSDRIAAESRRGGKTLVHCMAGVSRSSTLILAYLMRHTNMSLADAYQHVRSIRPCIQPNPGFWRQLLEYEEKLRGSRSVRLLPSVSYSGTSNINHGTNRLFYSSHPRNISSPSYSDMFTRTSGDILPNRSFTSLYPLDTIGLRQPLG</sequence>
<comment type="similarity">
    <text evidence="1">Belongs to the protein-tyrosine phosphatase family. Non-receptor class dual specificity subfamily.</text>
</comment>
<evidence type="ECO:0000256" key="2">
    <source>
        <dbReference type="ARBA" id="ARBA00022801"/>
    </source>
</evidence>
<dbReference type="GO" id="GO:0004721">
    <property type="term" value="F:phosphoprotein phosphatase activity"/>
    <property type="evidence" value="ECO:0007669"/>
    <property type="project" value="UniProtKB-KW"/>
</dbReference>
<dbReference type="WBParaSite" id="TREG1_30400.1">
    <property type="protein sequence ID" value="TREG1_30400.1"/>
    <property type="gene ID" value="TREG1_30400"/>
</dbReference>
<dbReference type="PANTHER" id="PTHR45961">
    <property type="entry name" value="IP21249P"/>
    <property type="match status" value="1"/>
</dbReference>
<keyword evidence="2" id="KW-0378">Hydrolase</keyword>